<keyword evidence="5" id="KW-0574">Periplasm</keyword>
<evidence type="ECO:0000256" key="4">
    <source>
        <dbReference type="ARBA" id="ARBA00023008"/>
    </source>
</evidence>
<dbReference type="GO" id="GO:0009055">
    <property type="term" value="F:electron transfer activity"/>
    <property type="evidence" value="ECO:0007669"/>
    <property type="project" value="InterPro"/>
</dbReference>
<keyword evidence="4 5" id="KW-0186">Copper</keyword>
<feature type="signal peptide" evidence="5">
    <location>
        <begin position="1"/>
        <end position="21"/>
    </location>
</feature>
<evidence type="ECO:0000256" key="2">
    <source>
        <dbReference type="ARBA" id="ARBA00022723"/>
    </source>
</evidence>
<gene>
    <name evidence="7" type="primary">azu</name>
    <name evidence="7" type="ORF">CWI81_10270</name>
</gene>
<dbReference type="NCBIfam" id="TIGR02695">
    <property type="entry name" value="azurin"/>
    <property type="match status" value="1"/>
</dbReference>
<evidence type="ECO:0000256" key="5">
    <source>
        <dbReference type="RuleBase" id="RU363017"/>
    </source>
</evidence>
<dbReference type="InterPro" id="IPR014068">
    <property type="entry name" value="Azurin"/>
</dbReference>
<evidence type="ECO:0000313" key="7">
    <source>
        <dbReference type="EMBL" id="RUO75349.1"/>
    </source>
</evidence>
<keyword evidence="3 5" id="KW-0249">Electron transport</keyword>
<keyword evidence="5" id="KW-0732">Signal</keyword>
<keyword evidence="1 5" id="KW-0813">Transport</keyword>
<dbReference type="Proteomes" id="UP000287908">
    <property type="component" value="Unassembled WGS sequence"/>
</dbReference>
<keyword evidence="8" id="KW-1185">Reference proteome</keyword>
<dbReference type="Gene3D" id="2.60.40.420">
    <property type="entry name" value="Cupredoxins - blue copper proteins"/>
    <property type="match status" value="1"/>
</dbReference>
<feature type="chain" id="PRO_5018813027" description="Azurin" evidence="5">
    <location>
        <begin position="22"/>
        <end position="149"/>
    </location>
</feature>
<comment type="function">
    <text evidence="5">Transfers electrons from cytochrome c551 to cytochrome oxidase.</text>
</comment>
<dbReference type="GO" id="GO:0042597">
    <property type="term" value="C:periplasmic space"/>
    <property type="evidence" value="ECO:0007669"/>
    <property type="project" value="UniProtKB-SubCell"/>
</dbReference>
<evidence type="ECO:0000259" key="6">
    <source>
        <dbReference type="Pfam" id="PF00127"/>
    </source>
</evidence>
<evidence type="ECO:0000313" key="8">
    <source>
        <dbReference type="Proteomes" id="UP000287908"/>
    </source>
</evidence>
<keyword evidence="2 5" id="KW-0479">Metal-binding</keyword>
<feature type="domain" description="Blue (type 1) copper" evidence="6">
    <location>
        <begin position="23"/>
        <end position="146"/>
    </location>
</feature>
<dbReference type="RefSeq" id="WP_126785222.1">
    <property type="nucleotide sequence ID" value="NZ_PIQF01000003.1"/>
</dbReference>
<dbReference type="PANTHER" id="PTHR38439">
    <property type="entry name" value="AURACYANIN-B"/>
    <property type="match status" value="1"/>
</dbReference>
<dbReference type="InterPro" id="IPR050845">
    <property type="entry name" value="Cu-binding_ET"/>
</dbReference>
<dbReference type="Pfam" id="PF00127">
    <property type="entry name" value="Copper-bind"/>
    <property type="match status" value="1"/>
</dbReference>
<protein>
    <recommendedName>
        <fullName evidence="5">Azurin</fullName>
    </recommendedName>
</protein>
<dbReference type="AlphaFoldDB" id="A0A432ZBR6"/>
<accession>A0A432ZBR6</accession>
<organism evidence="7 8">
    <name type="scientific">Idiomarina seosinensis</name>
    <dbReference type="NCBI Taxonomy" id="281739"/>
    <lineage>
        <taxon>Bacteria</taxon>
        <taxon>Pseudomonadati</taxon>
        <taxon>Pseudomonadota</taxon>
        <taxon>Gammaproteobacteria</taxon>
        <taxon>Alteromonadales</taxon>
        <taxon>Idiomarinaceae</taxon>
        <taxon>Idiomarina</taxon>
    </lineage>
</organism>
<dbReference type="PROSITE" id="PS00196">
    <property type="entry name" value="COPPER_BLUE"/>
    <property type="match status" value="1"/>
</dbReference>
<proteinExistence type="predicted"/>
<dbReference type="SUPFAM" id="SSF49503">
    <property type="entry name" value="Cupredoxins"/>
    <property type="match status" value="1"/>
</dbReference>
<dbReference type="OrthoDB" id="9814063at2"/>
<evidence type="ECO:0000256" key="3">
    <source>
        <dbReference type="ARBA" id="ARBA00022982"/>
    </source>
</evidence>
<dbReference type="EMBL" id="PIQF01000003">
    <property type="protein sequence ID" value="RUO75349.1"/>
    <property type="molecule type" value="Genomic_DNA"/>
</dbReference>
<dbReference type="InterPro" id="IPR008972">
    <property type="entry name" value="Cupredoxin"/>
</dbReference>
<reference evidence="7 8" key="1">
    <citation type="journal article" date="2011" name="Front. Microbiol.">
        <title>Genomic signatures of strain selection and enhancement in Bacillus atrophaeus var. globigii, a historical biowarfare simulant.</title>
        <authorList>
            <person name="Gibbons H.S."/>
            <person name="Broomall S.M."/>
            <person name="McNew L.A."/>
            <person name="Daligault H."/>
            <person name="Chapman C."/>
            <person name="Bruce D."/>
            <person name="Karavis M."/>
            <person name="Krepps M."/>
            <person name="McGregor P.A."/>
            <person name="Hong C."/>
            <person name="Park K.H."/>
            <person name="Akmal A."/>
            <person name="Feldman A."/>
            <person name="Lin J.S."/>
            <person name="Chang W.E."/>
            <person name="Higgs B.W."/>
            <person name="Demirev P."/>
            <person name="Lindquist J."/>
            <person name="Liem A."/>
            <person name="Fochler E."/>
            <person name="Read T.D."/>
            <person name="Tapia R."/>
            <person name="Johnson S."/>
            <person name="Bishop-Lilly K.A."/>
            <person name="Detter C."/>
            <person name="Han C."/>
            <person name="Sozhamannan S."/>
            <person name="Rosenzweig C.N."/>
            <person name="Skowronski E.W."/>
        </authorList>
    </citation>
    <scope>NUCLEOTIDE SEQUENCE [LARGE SCALE GENOMIC DNA]</scope>
    <source>
        <strain evidence="7 8">CL-SP19</strain>
    </source>
</reference>
<dbReference type="GO" id="GO:0005507">
    <property type="term" value="F:copper ion binding"/>
    <property type="evidence" value="ECO:0007669"/>
    <property type="project" value="UniProtKB-UniRule"/>
</dbReference>
<name>A0A432ZBR6_9GAMM</name>
<dbReference type="CDD" id="cd13922">
    <property type="entry name" value="Azurin"/>
    <property type="match status" value="1"/>
</dbReference>
<comment type="subcellular location">
    <subcellularLocation>
        <location evidence="5">Periplasm</location>
    </subcellularLocation>
</comment>
<sequence>MRLLKTLLFGSLLFVANSALANECELTIDSNDNMRFDTKEMSVPASCSEVTVTLNHSGELGKKVMGHNWVLSSASDMQSIVQQGMSAGLDNQYVPDSDAVIASTDVIGGGESTSVTFSTDGMSADGNYKFYCTFPGHSAIMQGVFKITK</sequence>
<comment type="caution">
    <text evidence="7">The sequence shown here is derived from an EMBL/GenBank/DDBJ whole genome shotgun (WGS) entry which is preliminary data.</text>
</comment>
<dbReference type="PANTHER" id="PTHR38439:SF2">
    <property type="entry name" value="OUTER MEMBRANE PROTEIN H.8"/>
    <property type="match status" value="1"/>
</dbReference>
<dbReference type="InterPro" id="IPR000923">
    <property type="entry name" value="BlueCu_1"/>
</dbReference>
<evidence type="ECO:0000256" key="1">
    <source>
        <dbReference type="ARBA" id="ARBA00022448"/>
    </source>
</evidence>
<dbReference type="InterPro" id="IPR028871">
    <property type="entry name" value="BlueCu_1_BS"/>
</dbReference>